<dbReference type="InterPro" id="IPR016035">
    <property type="entry name" value="Acyl_Trfase/lysoPLipase"/>
</dbReference>
<evidence type="ECO:0000313" key="9">
    <source>
        <dbReference type="EMBL" id="KAL1558912.1"/>
    </source>
</evidence>
<evidence type="ECO:0000256" key="5">
    <source>
        <dbReference type="ARBA" id="ARBA00023098"/>
    </source>
</evidence>
<keyword evidence="4 6" id="KW-0442">Lipid degradation</keyword>
<reference evidence="9 10" key="1">
    <citation type="submission" date="2024-06" db="EMBL/GenBank/DDBJ databases">
        <title>A chromosome level genome sequence of Diviner's sage (Salvia divinorum).</title>
        <authorList>
            <person name="Ford S.A."/>
            <person name="Ro D.-K."/>
            <person name="Ness R.W."/>
            <person name="Phillips M.A."/>
        </authorList>
    </citation>
    <scope>NUCLEOTIDE SEQUENCE [LARGE SCALE GENOMIC DNA]</scope>
    <source>
        <strain evidence="9">SAF-2024a</strain>
        <tissue evidence="9">Leaf</tissue>
    </source>
</reference>
<dbReference type="AlphaFoldDB" id="A0ABD1HRT8"/>
<feature type="domain" description="PNPLA" evidence="8">
    <location>
        <begin position="14"/>
        <end position="218"/>
    </location>
</feature>
<feature type="active site" description="Nucleophile" evidence="6">
    <location>
        <position position="58"/>
    </location>
</feature>
<dbReference type="PANTHER" id="PTHR32176:SF99">
    <property type="entry name" value="PATATIN"/>
    <property type="match status" value="1"/>
</dbReference>
<dbReference type="SUPFAM" id="SSF52151">
    <property type="entry name" value="FabD/lysophospholipase-like"/>
    <property type="match status" value="1"/>
</dbReference>
<evidence type="ECO:0000256" key="3">
    <source>
        <dbReference type="ARBA" id="ARBA00022821"/>
    </source>
</evidence>
<comment type="domain">
    <text evidence="7">The nitrogen atoms of the two glycine residues in the GGXR motif define the oxyanion hole, and stabilize the oxyanion that forms during the nucleophilic attack by the catalytic serine during substrate cleavage.</text>
</comment>
<evidence type="ECO:0000256" key="1">
    <source>
        <dbReference type="ARBA" id="ARBA00010240"/>
    </source>
</evidence>
<dbReference type="InterPro" id="IPR002641">
    <property type="entry name" value="PNPLA_dom"/>
</dbReference>
<evidence type="ECO:0000313" key="10">
    <source>
        <dbReference type="Proteomes" id="UP001567538"/>
    </source>
</evidence>
<feature type="short sequence motif" description="DGA/G" evidence="6">
    <location>
        <begin position="205"/>
        <end position="207"/>
    </location>
</feature>
<evidence type="ECO:0000256" key="7">
    <source>
        <dbReference type="RuleBase" id="RU361262"/>
    </source>
</evidence>
<keyword evidence="2 6" id="KW-0378">Hydrolase</keyword>
<dbReference type="FunFam" id="3.40.1090.10:FF:000005">
    <property type="entry name" value="Patatin"/>
    <property type="match status" value="1"/>
</dbReference>
<proteinExistence type="inferred from homology"/>
<protein>
    <recommendedName>
        <fullName evidence="7">Patatin</fullName>
        <ecNumber evidence="7">3.1.1.-</ecNumber>
    </recommendedName>
</protein>
<feature type="short sequence motif" description="GXGXXG" evidence="6">
    <location>
        <begin position="18"/>
        <end position="23"/>
    </location>
</feature>
<dbReference type="EMBL" id="JBEAFC010000004">
    <property type="protein sequence ID" value="KAL1558912.1"/>
    <property type="molecule type" value="Genomic_DNA"/>
</dbReference>
<dbReference type="GO" id="GO:0016298">
    <property type="term" value="F:lipase activity"/>
    <property type="evidence" value="ECO:0007669"/>
    <property type="project" value="UniProtKB-ARBA"/>
</dbReference>
<dbReference type="PANTHER" id="PTHR32176">
    <property type="entry name" value="XYLOSE ISOMERASE"/>
    <property type="match status" value="1"/>
</dbReference>
<dbReference type="Proteomes" id="UP001567538">
    <property type="component" value="Unassembled WGS sequence"/>
</dbReference>
<keyword evidence="10" id="KW-1185">Reference proteome</keyword>
<feature type="active site" description="Proton acceptor" evidence="6">
    <location>
        <position position="205"/>
    </location>
</feature>
<evidence type="ECO:0000259" key="8">
    <source>
        <dbReference type="PROSITE" id="PS51635"/>
    </source>
</evidence>
<feature type="short sequence motif" description="GXSXG" evidence="6">
    <location>
        <begin position="56"/>
        <end position="60"/>
    </location>
</feature>
<gene>
    <name evidence="9" type="ORF">AAHA92_09318</name>
</gene>
<keyword evidence="3" id="KW-0611">Plant defense</keyword>
<sequence length="390" mass="42727">MAPDPKKGSLVTILSIDGGGIRGIIPATILQFLESKLQELDGEDARIADYFDIVAGTSTGGLLATMITAPDDNKRPMYAAKDIIDFYLNQCPTFFPGCDRHNVFKTLKNLFGPKYNGKCLRALLKEQLGDITIKETLTNLVILAFDIKRLQPVIFTTKDAKEKAYRDAKLCDICIGTSAAPTFLPAHYFETVDEDGNATTYDLIDGGVAANNPISNGILAGDSDYVEMAALDGSKVLVLSLGTGIPKQAEKYSAEAAARWGLLGWVYKRGNTPLMDVFGDASSDMVDIHVSTLFQSLHTKKNYLRIQDDTLSGDQTSLDIATSSNLQELVDVAQRRLKMPMSRVDLETGQFEEVKGEGTNEEALIRLAKQLSAERKLREVGETHRTLVIH</sequence>
<dbReference type="EC" id="3.1.1.-" evidence="7"/>
<keyword evidence="5 6" id="KW-0443">Lipid metabolism</keyword>
<evidence type="ECO:0000256" key="2">
    <source>
        <dbReference type="ARBA" id="ARBA00022801"/>
    </source>
</evidence>
<comment type="function">
    <text evidence="7">Lipolytic acyl hydrolase (LAH).</text>
</comment>
<evidence type="ECO:0000256" key="6">
    <source>
        <dbReference type="PROSITE-ProRule" id="PRU01161"/>
    </source>
</evidence>
<dbReference type="Gene3D" id="3.40.1090.10">
    <property type="entry name" value="Cytosolic phospholipase A2 catalytic domain"/>
    <property type="match status" value="1"/>
</dbReference>
<dbReference type="PROSITE" id="PS51635">
    <property type="entry name" value="PNPLA"/>
    <property type="match status" value="1"/>
</dbReference>
<comment type="similarity">
    <text evidence="1 7">Belongs to the patatin family.</text>
</comment>
<accession>A0ABD1HRT8</accession>
<dbReference type="GO" id="GO:0006952">
    <property type="term" value="P:defense response"/>
    <property type="evidence" value="ECO:0007669"/>
    <property type="project" value="UniProtKB-KW"/>
</dbReference>
<comment type="caution">
    <text evidence="9">The sequence shown here is derived from an EMBL/GenBank/DDBJ whole genome shotgun (WGS) entry which is preliminary data.</text>
</comment>
<name>A0ABD1HRT8_SALDI</name>
<evidence type="ECO:0000256" key="4">
    <source>
        <dbReference type="ARBA" id="ARBA00022963"/>
    </source>
</evidence>
<dbReference type="Pfam" id="PF01734">
    <property type="entry name" value="Patatin"/>
    <property type="match status" value="1"/>
</dbReference>
<organism evidence="9 10">
    <name type="scientific">Salvia divinorum</name>
    <name type="common">Maria pastora</name>
    <name type="synonym">Diviner's sage</name>
    <dbReference type="NCBI Taxonomy" id="28513"/>
    <lineage>
        <taxon>Eukaryota</taxon>
        <taxon>Viridiplantae</taxon>
        <taxon>Streptophyta</taxon>
        <taxon>Embryophyta</taxon>
        <taxon>Tracheophyta</taxon>
        <taxon>Spermatophyta</taxon>
        <taxon>Magnoliopsida</taxon>
        <taxon>eudicotyledons</taxon>
        <taxon>Gunneridae</taxon>
        <taxon>Pentapetalae</taxon>
        <taxon>asterids</taxon>
        <taxon>lamiids</taxon>
        <taxon>Lamiales</taxon>
        <taxon>Lamiaceae</taxon>
        <taxon>Nepetoideae</taxon>
        <taxon>Mentheae</taxon>
        <taxon>Salviinae</taxon>
        <taxon>Salvia</taxon>
        <taxon>Salvia subgen. Calosphace</taxon>
    </lineage>
</organism>
<dbReference type="GO" id="GO:0016042">
    <property type="term" value="P:lipid catabolic process"/>
    <property type="evidence" value="ECO:0007669"/>
    <property type="project" value="UniProtKB-UniRule"/>
</dbReference>